<organism evidence="1 2">
    <name type="scientific">Magnetofaba australis IT-1</name>
    <dbReference type="NCBI Taxonomy" id="1434232"/>
    <lineage>
        <taxon>Bacteria</taxon>
        <taxon>Pseudomonadati</taxon>
        <taxon>Pseudomonadota</taxon>
        <taxon>Magnetococcia</taxon>
        <taxon>Magnetococcales</taxon>
        <taxon>Magnetococcaceae</taxon>
        <taxon>Magnetofaba</taxon>
    </lineage>
</organism>
<dbReference type="EMBL" id="LVJN01000018">
    <property type="protein sequence ID" value="OSM05054.1"/>
    <property type="molecule type" value="Genomic_DNA"/>
</dbReference>
<gene>
    <name evidence="1" type="ORF">MAIT1_03188</name>
</gene>
<dbReference type="InterPro" id="IPR019660">
    <property type="entry name" value="Put_sensory_transdc_reg_YbjN"/>
</dbReference>
<dbReference type="Pfam" id="PF10722">
    <property type="entry name" value="YbjN"/>
    <property type="match status" value="1"/>
</dbReference>
<dbReference type="OrthoDB" id="9792176at2"/>
<evidence type="ECO:0000313" key="1">
    <source>
        <dbReference type="EMBL" id="OSM05054.1"/>
    </source>
</evidence>
<accession>A0A1Y2K5U1</accession>
<protein>
    <recommendedName>
        <fullName evidence="3">YbjN domain-containing protein</fullName>
    </recommendedName>
</protein>
<evidence type="ECO:0000313" key="2">
    <source>
        <dbReference type="Proteomes" id="UP000194003"/>
    </source>
</evidence>
<name>A0A1Y2K5U1_9PROT</name>
<reference evidence="1 2" key="1">
    <citation type="journal article" date="2016" name="BMC Genomics">
        <title>Combined genomic and structural analyses of a cultured magnetotactic bacterium reveals its niche adaptation to a dynamic environment.</title>
        <authorList>
            <person name="Araujo A.C."/>
            <person name="Morillo V."/>
            <person name="Cypriano J."/>
            <person name="Teixeira L.C."/>
            <person name="Leao P."/>
            <person name="Lyra S."/>
            <person name="Almeida L.G."/>
            <person name="Bazylinski D.A."/>
            <person name="Vasconcellos A.T."/>
            <person name="Abreu F."/>
            <person name="Lins U."/>
        </authorList>
    </citation>
    <scope>NUCLEOTIDE SEQUENCE [LARGE SCALE GENOMIC DNA]</scope>
    <source>
        <strain evidence="1 2">IT-1</strain>
    </source>
</reference>
<dbReference type="RefSeq" id="WP_085441696.1">
    <property type="nucleotide sequence ID" value="NZ_LVJN01000018.1"/>
</dbReference>
<dbReference type="AlphaFoldDB" id="A0A1Y2K5U1"/>
<dbReference type="STRING" id="1434232.MAIT1_03188"/>
<dbReference type="Proteomes" id="UP000194003">
    <property type="component" value="Unassembled WGS sequence"/>
</dbReference>
<comment type="caution">
    <text evidence="1">The sequence shown here is derived from an EMBL/GenBank/DDBJ whole genome shotgun (WGS) entry which is preliminary data.</text>
</comment>
<proteinExistence type="predicted"/>
<sequence length="169" mass="19800">MSRFHDRTPTEPSWLENPISLVEEYCIDQDWQVERPNDNELWGEILGNWGGYRLWVIFHEDTEFLQFNAYLNLKIPTRFTNTVAQTITLINERIWIGHFEIWGEESTPVFRLVMPMRGAELSDEQVDDIFASLYQECERFYPCFQWVIWGGKSPADAIAAAMVDTEGEA</sequence>
<dbReference type="CDD" id="cd17033">
    <property type="entry name" value="DR1245-like"/>
    <property type="match status" value="1"/>
</dbReference>
<evidence type="ECO:0008006" key="3">
    <source>
        <dbReference type="Google" id="ProtNLM"/>
    </source>
</evidence>
<keyword evidence="2" id="KW-1185">Reference proteome</keyword>